<evidence type="ECO:0000256" key="8">
    <source>
        <dbReference type="ARBA" id="ARBA00022723"/>
    </source>
</evidence>
<evidence type="ECO:0000256" key="1">
    <source>
        <dbReference type="ARBA" id="ARBA00002268"/>
    </source>
</evidence>
<evidence type="ECO:0000256" key="13">
    <source>
        <dbReference type="ARBA" id="ARBA00023157"/>
    </source>
</evidence>
<feature type="binding site" evidence="17">
    <location>
        <position position="75"/>
    </location>
    <ligand>
        <name>[4Fe-4S] cluster</name>
        <dbReference type="ChEBI" id="CHEBI:49883"/>
    </ligand>
</feature>
<organism evidence="18 19">
    <name type="scientific">candidate division WOR-1 bacterium DG_54_3</name>
    <dbReference type="NCBI Taxonomy" id="1703775"/>
    <lineage>
        <taxon>Bacteria</taxon>
        <taxon>Bacillati</taxon>
        <taxon>Saganbacteria</taxon>
    </lineage>
</organism>
<evidence type="ECO:0000256" key="15">
    <source>
        <dbReference type="ARBA" id="ARBA00031446"/>
    </source>
</evidence>
<comment type="similarity">
    <text evidence="3 17">Belongs to the QueH family.</text>
</comment>
<evidence type="ECO:0000313" key="19">
    <source>
        <dbReference type="Proteomes" id="UP000051861"/>
    </source>
</evidence>
<dbReference type="InterPro" id="IPR003828">
    <property type="entry name" value="QueH"/>
</dbReference>
<keyword evidence="10 17" id="KW-0560">Oxidoreductase</keyword>
<name>A0A0S7Y127_UNCSA</name>
<comment type="caution">
    <text evidence="18">The sequence shown here is derived from an EMBL/GenBank/DDBJ whole genome shotgun (WGS) entry which is preliminary data.</text>
</comment>
<dbReference type="PATRIC" id="fig|1703775.3.peg.2479"/>
<dbReference type="GO" id="GO:0008616">
    <property type="term" value="P:tRNA queuosine(34) biosynthetic process"/>
    <property type="evidence" value="ECO:0007669"/>
    <property type="project" value="UniProtKB-UniRule"/>
</dbReference>
<protein>
    <recommendedName>
        <fullName evidence="5 17">Epoxyqueuosine reductase QueH</fullName>
        <ecNumber evidence="4 17">1.17.99.6</ecNumber>
    </recommendedName>
    <alternativeName>
        <fullName evidence="15 17">Queuosine biosynthesis protein QueH</fullName>
    </alternativeName>
</protein>
<gene>
    <name evidence="17" type="primary">queH</name>
    <name evidence="18" type="ORF">AMJ44_06505</name>
</gene>
<evidence type="ECO:0000256" key="17">
    <source>
        <dbReference type="HAMAP-Rule" id="MF_02089"/>
    </source>
</evidence>
<dbReference type="HAMAP" id="MF_02089">
    <property type="entry name" value="QueH"/>
    <property type="match status" value="1"/>
</dbReference>
<keyword evidence="14 17" id="KW-0676">Redox-active center</keyword>
<evidence type="ECO:0000256" key="5">
    <source>
        <dbReference type="ARBA" id="ARBA00016895"/>
    </source>
</evidence>
<evidence type="ECO:0000313" key="18">
    <source>
        <dbReference type="EMBL" id="KPJ68408.1"/>
    </source>
</evidence>
<sequence length="173" mass="20629">MRKILLHTCCAPCTTYVNKWLVENKFEVKFFFYNPNIQPKEEYKRRLITMEHYARTLGDEIICESRDILTTPGDCENCYRTRLKKTANFAKQSDFNCFTTTLLISPYQKHDLLKRVGEEIASEIGIEFYYQDFRVGYRESRQMAREMKLYMQKYCGCGIELELRGKKTYAKIN</sequence>
<evidence type="ECO:0000256" key="6">
    <source>
        <dbReference type="ARBA" id="ARBA00022485"/>
    </source>
</evidence>
<feature type="disulfide bond" description="Redox-active" evidence="17">
    <location>
        <begin position="155"/>
        <end position="157"/>
    </location>
</feature>
<dbReference type="PANTHER" id="PTHR36701">
    <property type="entry name" value="EPOXYQUEUOSINE REDUCTASE QUEH"/>
    <property type="match status" value="1"/>
</dbReference>
<dbReference type="GO" id="GO:0051539">
    <property type="term" value="F:4 iron, 4 sulfur cluster binding"/>
    <property type="evidence" value="ECO:0007669"/>
    <property type="project" value="UniProtKB-UniRule"/>
</dbReference>
<dbReference type="GO" id="GO:0046872">
    <property type="term" value="F:metal ion binding"/>
    <property type="evidence" value="ECO:0007669"/>
    <property type="project" value="UniProtKB-KW"/>
</dbReference>
<feature type="binding site" evidence="17">
    <location>
        <position position="9"/>
    </location>
    <ligand>
        <name>[4Fe-4S] cluster</name>
        <dbReference type="ChEBI" id="CHEBI:49883"/>
    </ligand>
</feature>
<evidence type="ECO:0000256" key="11">
    <source>
        <dbReference type="ARBA" id="ARBA00023004"/>
    </source>
</evidence>
<dbReference type="GO" id="GO:0052693">
    <property type="term" value="F:epoxyqueuosine reductase activity"/>
    <property type="evidence" value="ECO:0007669"/>
    <property type="project" value="UniProtKB-UniRule"/>
</dbReference>
<dbReference type="UniPathway" id="UPA00392"/>
<evidence type="ECO:0000256" key="2">
    <source>
        <dbReference type="ARBA" id="ARBA00004691"/>
    </source>
</evidence>
<reference evidence="18 19" key="1">
    <citation type="journal article" date="2015" name="Microbiome">
        <title>Genomic resolution of linkages in carbon, nitrogen, and sulfur cycling among widespread estuary sediment bacteria.</title>
        <authorList>
            <person name="Baker B.J."/>
            <person name="Lazar C.S."/>
            <person name="Teske A.P."/>
            <person name="Dick G.J."/>
        </authorList>
    </citation>
    <scope>NUCLEOTIDE SEQUENCE [LARGE SCALE GENOMIC DNA]</scope>
    <source>
        <strain evidence="18">DG_54_3</strain>
    </source>
</reference>
<evidence type="ECO:0000256" key="16">
    <source>
        <dbReference type="ARBA" id="ARBA00047415"/>
    </source>
</evidence>
<evidence type="ECO:0000256" key="3">
    <source>
        <dbReference type="ARBA" id="ARBA00008207"/>
    </source>
</evidence>
<comment type="function">
    <text evidence="1 17">Catalyzes the conversion of epoxyqueuosine (oQ) to queuosine (Q), which is a hypermodified base found in the wobble positions of tRNA(Asp), tRNA(Asn), tRNA(His) and tRNA(Tyr).</text>
</comment>
<proteinExistence type="inferred from homology"/>
<dbReference type="EMBL" id="LIZX01000053">
    <property type="protein sequence ID" value="KPJ68408.1"/>
    <property type="molecule type" value="Genomic_DNA"/>
</dbReference>
<dbReference type="Proteomes" id="UP000051861">
    <property type="component" value="Unassembled WGS sequence"/>
</dbReference>
<evidence type="ECO:0000256" key="12">
    <source>
        <dbReference type="ARBA" id="ARBA00023014"/>
    </source>
</evidence>
<keyword evidence="12 17" id="KW-0411">Iron-sulfur</keyword>
<keyword evidence="11 17" id="KW-0408">Iron</keyword>
<keyword evidence="6 17" id="KW-0004">4Fe-4S</keyword>
<feature type="binding site" evidence="17">
    <location>
        <position position="78"/>
    </location>
    <ligand>
        <name>[4Fe-4S] cluster</name>
        <dbReference type="ChEBI" id="CHEBI:49883"/>
    </ligand>
</feature>
<dbReference type="PANTHER" id="PTHR36701:SF1">
    <property type="entry name" value="EPOXYQUEUOSINE REDUCTASE QUEH"/>
    <property type="match status" value="1"/>
</dbReference>
<evidence type="ECO:0000256" key="4">
    <source>
        <dbReference type="ARBA" id="ARBA00012622"/>
    </source>
</evidence>
<dbReference type="AlphaFoldDB" id="A0A0S7Y127"/>
<comment type="pathway">
    <text evidence="2 17">tRNA modification; tRNA-queuosine biosynthesis.</text>
</comment>
<keyword evidence="8 17" id="KW-0479">Metal-binding</keyword>
<accession>A0A0S7Y127</accession>
<feature type="binding site" evidence="17">
    <location>
        <position position="10"/>
    </location>
    <ligand>
        <name>[4Fe-4S] cluster</name>
        <dbReference type="ChEBI" id="CHEBI:49883"/>
    </ligand>
</feature>
<evidence type="ECO:0000256" key="14">
    <source>
        <dbReference type="ARBA" id="ARBA00023284"/>
    </source>
</evidence>
<keyword evidence="13 17" id="KW-1015">Disulfide bond</keyword>
<keyword evidence="9 17" id="KW-0671">Queuosine biosynthesis</keyword>
<keyword evidence="7 17" id="KW-0819">tRNA processing</keyword>
<dbReference type="EC" id="1.17.99.6" evidence="4 17"/>
<evidence type="ECO:0000256" key="10">
    <source>
        <dbReference type="ARBA" id="ARBA00023002"/>
    </source>
</evidence>
<dbReference type="Pfam" id="PF02677">
    <property type="entry name" value="QueH"/>
    <property type="match status" value="1"/>
</dbReference>
<evidence type="ECO:0000256" key="7">
    <source>
        <dbReference type="ARBA" id="ARBA00022694"/>
    </source>
</evidence>
<comment type="catalytic activity">
    <reaction evidence="16 17">
        <text>epoxyqueuosine(34) in tRNA + AH2 = queuosine(34) in tRNA + A + H2O</text>
        <dbReference type="Rhea" id="RHEA:32159"/>
        <dbReference type="Rhea" id="RHEA-COMP:18571"/>
        <dbReference type="Rhea" id="RHEA-COMP:18582"/>
        <dbReference type="ChEBI" id="CHEBI:13193"/>
        <dbReference type="ChEBI" id="CHEBI:15377"/>
        <dbReference type="ChEBI" id="CHEBI:17499"/>
        <dbReference type="ChEBI" id="CHEBI:194431"/>
        <dbReference type="ChEBI" id="CHEBI:194443"/>
        <dbReference type="EC" id="1.17.99.6"/>
    </reaction>
</comment>
<evidence type="ECO:0000256" key="9">
    <source>
        <dbReference type="ARBA" id="ARBA00022785"/>
    </source>
</evidence>